<feature type="compositionally biased region" description="Pro residues" evidence="1">
    <location>
        <begin position="81"/>
        <end position="96"/>
    </location>
</feature>
<dbReference type="Proteomes" id="UP000015106">
    <property type="component" value="Chromosome 2"/>
</dbReference>
<keyword evidence="3" id="KW-1185">Reference proteome</keyword>
<dbReference type="Gramene" id="TuG1812G0200002948.01.T01">
    <property type="protein sequence ID" value="TuG1812G0200002948.01.T01.cds397514"/>
    <property type="gene ID" value="TuG1812G0200002948.01"/>
</dbReference>
<evidence type="ECO:0000313" key="2">
    <source>
        <dbReference type="EnsemblPlants" id="TuG1812G0200002948.01.T01.cds397514"/>
    </source>
</evidence>
<reference evidence="2" key="3">
    <citation type="submission" date="2022-06" db="UniProtKB">
        <authorList>
            <consortium name="EnsemblPlants"/>
        </authorList>
    </citation>
    <scope>IDENTIFICATION</scope>
</reference>
<feature type="compositionally biased region" description="Basic residues" evidence="1">
    <location>
        <begin position="51"/>
        <end position="65"/>
    </location>
</feature>
<sequence length="141" mass="15168">AVFSPWSHVRRGRSGSRRCRSYSLSCSGPSRDNESTCPASPVTPRAASAHARGHGHARQDHRHHAASSTSPSWWVEAGPMSPHPSPDPPPPTPPQATPRAAGPRTSESPDSEEIPRPETTRRSPCGRNDEVTDLRLAAMAN</sequence>
<reference evidence="2" key="2">
    <citation type="submission" date="2018-03" db="EMBL/GenBank/DDBJ databases">
        <title>The Triticum urartu genome reveals the dynamic nature of wheat genome evolution.</title>
        <authorList>
            <person name="Ling H."/>
            <person name="Ma B."/>
            <person name="Shi X."/>
            <person name="Liu H."/>
            <person name="Dong L."/>
            <person name="Sun H."/>
            <person name="Cao Y."/>
            <person name="Gao Q."/>
            <person name="Zheng S."/>
            <person name="Li Y."/>
            <person name="Yu Y."/>
            <person name="Du H."/>
            <person name="Qi M."/>
            <person name="Li Y."/>
            <person name="Yu H."/>
            <person name="Cui Y."/>
            <person name="Wang N."/>
            <person name="Chen C."/>
            <person name="Wu H."/>
            <person name="Zhao Y."/>
            <person name="Zhang J."/>
            <person name="Li Y."/>
            <person name="Zhou W."/>
            <person name="Zhang B."/>
            <person name="Hu W."/>
            <person name="Eijk M."/>
            <person name="Tang J."/>
            <person name="Witsenboer H."/>
            <person name="Zhao S."/>
            <person name="Li Z."/>
            <person name="Zhang A."/>
            <person name="Wang D."/>
            <person name="Liang C."/>
        </authorList>
    </citation>
    <scope>NUCLEOTIDE SEQUENCE [LARGE SCALE GENOMIC DNA]</scope>
    <source>
        <strain evidence="2">cv. G1812</strain>
    </source>
</reference>
<evidence type="ECO:0000256" key="1">
    <source>
        <dbReference type="SAM" id="MobiDB-lite"/>
    </source>
</evidence>
<reference evidence="3" key="1">
    <citation type="journal article" date="2013" name="Nature">
        <title>Draft genome of the wheat A-genome progenitor Triticum urartu.</title>
        <authorList>
            <person name="Ling H.Q."/>
            <person name="Zhao S."/>
            <person name="Liu D."/>
            <person name="Wang J."/>
            <person name="Sun H."/>
            <person name="Zhang C."/>
            <person name="Fan H."/>
            <person name="Li D."/>
            <person name="Dong L."/>
            <person name="Tao Y."/>
            <person name="Gao C."/>
            <person name="Wu H."/>
            <person name="Li Y."/>
            <person name="Cui Y."/>
            <person name="Guo X."/>
            <person name="Zheng S."/>
            <person name="Wang B."/>
            <person name="Yu K."/>
            <person name="Liang Q."/>
            <person name="Yang W."/>
            <person name="Lou X."/>
            <person name="Chen J."/>
            <person name="Feng M."/>
            <person name="Jian J."/>
            <person name="Zhang X."/>
            <person name="Luo G."/>
            <person name="Jiang Y."/>
            <person name="Liu J."/>
            <person name="Wang Z."/>
            <person name="Sha Y."/>
            <person name="Zhang B."/>
            <person name="Wu H."/>
            <person name="Tang D."/>
            <person name="Shen Q."/>
            <person name="Xue P."/>
            <person name="Zou S."/>
            <person name="Wang X."/>
            <person name="Liu X."/>
            <person name="Wang F."/>
            <person name="Yang Y."/>
            <person name="An X."/>
            <person name="Dong Z."/>
            <person name="Zhang K."/>
            <person name="Zhang X."/>
            <person name="Luo M.C."/>
            <person name="Dvorak J."/>
            <person name="Tong Y."/>
            <person name="Wang J."/>
            <person name="Yang H."/>
            <person name="Li Z."/>
            <person name="Wang D."/>
            <person name="Zhang A."/>
            <person name="Wang J."/>
        </authorList>
    </citation>
    <scope>NUCLEOTIDE SEQUENCE</scope>
    <source>
        <strain evidence="3">cv. G1812</strain>
    </source>
</reference>
<feature type="compositionally biased region" description="Basic residues" evidence="1">
    <location>
        <begin position="8"/>
        <end position="20"/>
    </location>
</feature>
<name>A0A8R7PEU3_TRIUA</name>
<dbReference type="AlphaFoldDB" id="A0A8R7PEU3"/>
<proteinExistence type="predicted"/>
<feature type="compositionally biased region" description="Basic and acidic residues" evidence="1">
    <location>
        <begin position="113"/>
        <end position="133"/>
    </location>
</feature>
<organism evidence="2 3">
    <name type="scientific">Triticum urartu</name>
    <name type="common">Red wild einkorn</name>
    <name type="synonym">Crithodium urartu</name>
    <dbReference type="NCBI Taxonomy" id="4572"/>
    <lineage>
        <taxon>Eukaryota</taxon>
        <taxon>Viridiplantae</taxon>
        <taxon>Streptophyta</taxon>
        <taxon>Embryophyta</taxon>
        <taxon>Tracheophyta</taxon>
        <taxon>Spermatophyta</taxon>
        <taxon>Magnoliopsida</taxon>
        <taxon>Liliopsida</taxon>
        <taxon>Poales</taxon>
        <taxon>Poaceae</taxon>
        <taxon>BOP clade</taxon>
        <taxon>Pooideae</taxon>
        <taxon>Triticodae</taxon>
        <taxon>Triticeae</taxon>
        <taxon>Triticinae</taxon>
        <taxon>Triticum</taxon>
    </lineage>
</organism>
<feature type="region of interest" description="Disordered" evidence="1">
    <location>
        <begin position="1"/>
        <end position="141"/>
    </location>
</feature>
<protein>
    <submittedName>
        <fullName evidence="2">Uncharacterized protein</fullName>
    </submittedName>
</protein>
<accession>A0A8R7PEU3</accession>
<evidence type="ECO:0000313" key="3">
    <source>
        <dbReference type="Proteomes" id="UP000015106"/>
    </source>
</evidence>
<dbReference type="EnsemblPlants" id="TuG1812G0200002948.01.T01">
    <property type="protein sequence ID" value="TuG1812G0200002948.01.T01.cds397514"/>
    <property type="gene ID" value="TuG1812G0200002948.01"/>
</dbReference>